<keyword evidence="1" id="KW-0472">Membrane</keyword>
<feature type="domain" description="YcxB-like C-terminal" evidence="2">
    <location>
        <begin position="56"/>
        <end position="113"/>
    </location>
</feature>
<gene>
    <name evidence="3" type="ORF">GCM10022395_18750</name>
</gene>
<keyword evidence="4" id="KW-1185">Reference proteome</keyword>
<feature type="transmembrane region" description="Helical" evidence="1">
    <location>
        <begin position="20"/>
        <end position="39"/>
    </location>
</feature>
<evidence type="ECO:0000313" key="3">
    <source>
        <dbReference type="EMBL" id="GAA3569323.1"/>
    </source>
</evidence>
<name>A0ABP6XNZ3_9FLAO</name>
<sequence>MILLGLLNLKTFNESSFSSFVVIFSLAYPIVTFLFLYLWTHAKAHNPIFSTTNLLFDNEFIYFHVNKNETKLHHESIQKVVSNKIYWLLYVSKGQFVYIPKDIFYTQDDFNKFSVMINT</sequence>
<accession>A0ABP6XNZ3</accession>
<evidence type="ECO:0000259" key="2">
    <source>
        <dbReference type="Pfam" id="PF14317"/>
    </source>
</evidence>
<organism evidence="3 4">
    <name type="scientific">Snuella lapsa</name>
    <dbReference type="NCBI Taxonomy" id="870481"/>
    <lineage>
        <taxon>Bacteria</taxon>
        <taxon>Pseudomonadati</taxon>
        <taxon>Bacteroidota</taxon>
        <taxon>Flavobacteriia</taxon>
        <taxon>Flavobacteriales</taxon>
        <taxon>Flavobacteriaceae</taxon>
        <taxon>Snuella</taxon>
    </lineage>
</organism>
<keyword evidence="1" id="KW-1133">Transmembrane helix</keyword>
<dbReference type="Proteomes" id="UP001500954">
    <property type="component" value="Unassembled WGS sequence"/>
</dbReference>
<proteinExistence type="predicted"/>
<protein>
    <recommendedName>
        <fullName evidence="2">YcxB-like C-terminal domain-containing protein</fullName>
    </recommendedName>
</protein>
<dbReference type="InterPro" id="IPR025588">
    <property type="entry name" value="YcxB-like_C"/>
</dbReference>
<dbReference type="Pfam" id="PF14317">
    <property type="entry name" value="YcxB"/>
    <property type="match status" value="1"/>
</dbReference>
<evidence type="ECO:0000256" key="1">
    <source>
        <dbReference type="SAM" id="Phobius"/>
    </source>
</evidence>
<keyword evidence="1" id="KW-0812">Transmembrane</keyword>
<dbReference type="EMBL" id="BAABCY010000051">
    <property type="protein sequence ID" value="GAA3569323.1"/>
    <property type="molecule type" value="Genomic_DNA"/>
</dbReference>
<evidence type="ECO:0000313" key="4">
    <source>
        <dbReference type="Proteomes" id="UP001500954"/>
    </source>
</evidence>
<comment type="caution">
    <text evidence="3">The sequence shown here is derived from an EMBL/GenBank/DDBJ whole genome shotgun (WGS) entry which is preliminary data.</text>
</comment>
<reference evidence="4" key="1">
    <citation type="journal article" date="2019" name="Int. J. Syst. Evol. Microbiol.">
        <title>The Global Catalogue of Microorganisms (GCM) 10K type strain sequencing project: providing services to taxonomists for standard genome sequencing and annotation.</title>
        <authorList>
            <consortium name="The Broad Institute Genomics Platform"/>
            <consortium name="The Broad Institute Genome Sequencing Center for Infectious Disease"/>
            <person name="Wu L."/>
            <person name="Ma J."/>
        </authorList>
    </citation>
    <scope>NUCLEOTIDE SEQUENCE [LARGE SCALE GENOMIC DNA]</scope>
    <source>
        <strain evidence="4">JCM 17111</strain>
    </source>
</reference>